<dbReference type="InterPro" id="IPR035959">
    <property type="entry name" value="RutC-like_sf"/>
</dbReference>
<gene>
    <name evidence="1" type="ORF">IFO71_08855</name>
</gene>
<evidence type="ECO:0008006" key="3">
    <source>
        <dbReference type="Google" id="ProtNLM"/>
    </source>
</evidence>
<proteinExistence type="predicted"/>
<dbReference type="Gene3D" id="3.30.1330.40">
    <property type="entry name" value="RutC-like"/>
    <property type="match status" value="1"/>
</dbReference>
<reference evidence="1 2" key="1">
    <citation type="submission" date="2020-09" db="EMBL/GenBank/DDBJ databases">
        <title>Pseudoxanthomonas sp. CAU 1598 isolated from sand of Yaerae Beach.</title>
        <authorList>
            <person name="Kim W."/>
        </authorList>
    </citation>
    <scope>NUCLEOTIDE SEQUENCE [LARGE SCALE GENOMIC DNA]</scope>
    <source>
        <strain evidence="1 2">CAU 1598</strain>
    </source>
</reference>
<keyword evidence="2" id="KW-1185">Reference proteome</keyword>
<comment type="caution">
    <text evidence="1">The sequence shown here is derived from an EMBL/GenBank/DDBJ whole genome shotgun (WGS) entry which is preliminary data.</text>
</comment>
<dbReference type="InterPro" id="IPR006175">
    <property type="entry name" value="YjgF/YER057c/UK114"/>
</dbReference>
<dbReference type="SUPFAM" id="SSF55298">
    <property type="entry name" value="YjgF-like"/>
    <property type="match status" value="1"/>
</dbReference>
<evidence type="ECO:0000313" key="2">
    <source>
        <dbReference type="Proteomes" id="UP000613768"/>
    </source>
</evidence>
<dbReference type="RefSeq" id="WP_192029269.1">
    <property type="nucleotide sequence ID" value="NZ_JACYTR010000013.1"/>
</dbReference>
<dbReference type="EMBL" id="JACYTR010000013">
    <property type="protein sequence ID" value="MBD8525851.1"/>
    <property type="molecule type" value="Genomic_DNA"/>
</dbReference>
<name>A0AAW3ZNB0_9GAMM</name>
<accession>A0AAW3ZNB0</accession>
<dbReference type="Pfam" id="PF01042">
    <property type="entry name" value="Ribonuc_L-PSP"/>
    <property type="match status" value="1"/>
</dbReference>
<dbReference type="AlphaFoldDB" id="A0AAW3ZNB0"/>
<evidence type="ECO:0000313" key="1">
    <source>
        <dbReference type="EMBL" id="MBD8525851.1"/>
    </source>
</evidence>
<sequence>MRNLAIISLSISLLVSGCVSIRAERGSAEATATASPAPSREHFAPPGWAGSYHQFGYTPVVRVGDQVIVSGIPAAVGNSYEERVEWMYQQLKAHLQAAGAELADVVELSSFHTEPTDTASFQAEFRRYLPIHRKYFPDHYPAWSAVGTTALLAEGAPVELRAVAIIGSGRQPRSHVAPPVPPADPGE</sequence>
<organism evidence="1 2">
    <name type="scientific">Pseudomarimonas arenosa</name>
    <dbReference type="NCBI Taxonomy" id="2774145"/>
    <lineage>
        <taxon>Bacteria</taxon>
        <taxon>Pseudomonadati</taxon>
        <taxon>Pseudomonadota</taxon>
        <taxon>Gammaproteobacteria</taxon>
        <taxon>Lysobacterales</taxon>
        <taxon>Lysobacteraceae</taxon>
        <taxon>Pseudomarimonas</taxon>
    </lineage>
</organism>
<dbReference type="PROSITE" id="PS51257">
    <property type="entry name" value="PROKAR_LIPOPROTEIN"/>
    <property type="match status" value="1"/>
</dbReference>
<dbReference type="Proteomes" id="UP000613768">
    <property type="component" value="Unassembled WGS sequence"/>
</dbReference>
<protein>
    <recommendedName>
        <fullName evidence="3">RidA family protein</fullName>
    </recommendedName>
</protein>